<proteinExistence type="predicted"/>
<name>A0A1T5P9Z3_9BACT</name>
<dbReference type="AlphaFoldDB" id="A0A1T5P9Z3"/>
<dbReference type="EMBL" id="FUZZ01000005">
    <property type="protein sequence ID" value="SKD09423.1"/>
    <property type="molecule type" value="Genomic_DNA"/>
</dbReference>
<dbReference type="Proteomes" id="UP000190166">
    <property type="component" value="Unassembled WGS sequence"/>
</dbReference>
<dbReference type="STRING" id="393003.SAMN05660461_5311"/>
<dbReference type="RefSeq" id="WP_079472587.1">
    <property type="nucleotide sequence ID" value="NZ_FUZZ01000005.1"/>
</dbReference>
<evidence type="ECO:0000313" key="2">
    <source>
        <dbReference type="Proteomes" id="UP000190166"/>
    </source>
</evidence>
<dbReference type="InterPro" id="IPR029060">
    <property type="entry name" value="PIN-like_dom_sf"/>
</dbReference>
<dbReference type="SUPFAM" id="SSF88723">
    <property type="entry name" value="PIN domain-like"/>
    <property type="match status" value="1"/>
</dbReference>
<reference evidence="1 2" key="1">
    <citation type="submission" date="2017-02" db="EMBL/GenBank/DDBJ databases">
        <authorList>
            <person name="Peterson S.W."/>
        </authorList>
    </citation>
    <scope>NUCLEOTIDE SEQUENCE [LARGE SCALE GENOMIC DNA]</scope>
    <source>
        <strain evidence="1 2">DSM 18108</strain>
    </source>
</reference>
<organism evidence="1 2">
    <name type="scientific">Chitinophaga ginsengisegetis</name>
    <dbReference type="NCBI Taxonomy" id="393003"/>
    <lineage>
        <taxon>Bacteria</taxon>
        <taxon>Pseudomonadati</taxon>
        <taxon>Bacteroidota</taxon>
        <taxon>Chitinophagia</taxon>
        <taxon>Chitinophagales</taxon>
        <taxon>Chitinophagaceae</taxon>
        <taxon>Chitinophaga</taxon>
    </lineage>
</organism>
<protein>
    <recommendedName>
        <fullName evidence="3">PIN domain-containing protein</fullName>
    </recommendedName>
</protein>
<sequence>MINVYTDTSVIGGCFDKEFKDHSMALWSEFKNGTKKLILSDLVRMELDGAHKEVKAILKEVPAIFKIDIKTTVKASALAKIYIAEGALSNKCYNDALHIALATLHNADILASWNFKHIVNLDRIKLYNSINLRMGYRLLEIRTPREILKPNDHEKK</sequence>
<keyword evidence="2" id="KW-1185">Reference proteome</keyword>
<gene>
    <name evidence="1" type="ORF">SAMN05660461_5311</name>
</gene>
<evidence type="ECO:0000313" key="1">
    <source>
        <dbReference type="EMBL" id="SKD09423.1"/>
    </source>
</evidence>
<evidence type="ECO:0008006" key="3">
    <source>
        <dbReference type="Google" id="ProtNLM"/>
    </source>
</evidence>
<accession>A0A1T5P9Z3</accession>